<keyword evidence="3" id="KW-1185">Reference proteome</keyword>
<dbReference type="AlphaFoldDB" id="A0A9N9H340"/>
<dbReference type="Proteomes" id="UP000789572">
    <property type="component" value="Unassembled WGS sequence"/>
</dbReference>
<feature type="non-terminal residue" evidence="2">
    <location>
        <position position="55"/>
    </location>
</feature>
<dbReference type="EMBL" id="CAJVPJ010004190">
    <property type="protein sequence ID" value="CAG8649508.1"/>
    <property type="molecule type" value="Genomic_DNA"/>
</dbReference>
<evidence type="ECO:0000313" key="2">
    <source>
        <dbReference type="EMBL" id="CAG8649508.1"/>
    </source>
</evidence>
<evidence type="ECO:0000313" key="3">
    <source>
        <dbReference type="Proteomes" id="UP000789572"/>
    </source>
</evidence>
<comment type="caution">
    <text evidence="2">The sequence shown here is derived from an EMBL/GenBank/DDBJ whole genome shotgun (WGS) entry which is preliminary data.</text>
</comment>
<reference evidence="2" key="1">
    <citation type="submission" date="2021-06" db="EMBL/GenBank/DDBJ databases">
        <authorList>
            <person name="Kallberg Y."/>
            <person name="Tangrot J."/>
            <person name="Rosling A."/>
        </authorList>
    </citation>
    <scope>NUCLEOTIDE SEQUENCE</scope>
    <source>
        <strain evidence="2">IA702</strain>
    </source>
</reference>
<sequence length="55" mass="6189">DLTISHQGLNNAQNSNFRIRLTKPKKSQTEVPDKANLTRARRGLKAEDPLSDSEQ</sequence>
<name>A0A9N9H340_9GLOM</name>
<accession>A0A9N9H340</accession>
<feature type="region of interest" description="Disordered" evidence="1">
    <location>
        <begin position="20"/>
        <end position="55"/>
    </location>
</feature>
<proteinExistence type="predicted"/>
<evidence type="ECO:0000256" key="1">
    <source>
        <dbReference type="SAM" id="MobiDB-lite"/>
    </source>
</evidence>
<protein>
    <submittedName>
        <fullName evidence="2">6151_t:CDS:1</fullName>
    </submittedName>
</protein>
<organism evidence="2 3">
    <name type="scientific">Paraglomus occultum</name>
    <dbReference type="NCBI Taxonomy" id="144539"/>
    <lineage>
        <taxon>Eukaryota</taxon>
        <taxon>Fungi</taxon>
        <taxon>Fungi incertae sedis</taxon>
        <taxon>Mucoromycota</taxon>
        <taxon>Glomeromycotina</taxon>
        <taxon>Glomeromycetes</taxon>
        <taxon>Paraglomerales</taxon>
        <taxon>Paraglomeraceae</taxon>
        <taxon>Paraglomus</taxon>
    </lineage>
</organism>
<gene>
    <name evidence="2" type="ORF">POCULU_LOCUS9872</name>
</gene>
<dbReference type="OrthoDB" id="2420068at2759"/>